<evidence type="ECO:0000313" key="4">
    <source>
        <dbReference type="Proteomes" id="UP000185860"/>
    </source>
</evidence>
<keyword evidence="1" id="KW-1133">Transmembrane helix</keyword>
<dbReference type="PANTHER" id="PTHR48090:SF7">
    <property type="entry name" value="RFBJ PROTEIN"/>
    <property type="match status" value="1"/>
</dbReference>
<proteinExistence type="predicted"/>
<feature type="transmembrane region" description="Helical" evidence="1">
    <location>
        <begin position="293"/>
        <end position="316"/>
    </location>
</feature>
<dbReference type="RefSeq" id="WP_073593634.1">
    <property type="nucleotide sequence ID" value="NZ_MRCE01000010.1"/>
</dbReference>
<dbReference type="AlphaFoldDB" id="A0A1U7IKK9"/>
<dbReference type="Pfam" id="PF00535">
    <property type="entry name" value="Glycos_transf_2"/>
    <property type="match status" value="1"/>
</dbReference>
<dbReference type="PANTHER" id="PTHR48090">
    <property type="entry name" value="UNDECAPRENYL-PHOSPHATE 4-DEOXY-4-FORMAMIDO-L-ARABINOSE TRANSFERASE-RELATED"/>
    <property type="match status" value="1"/>
</dbReference>
<dbReference type="Proteomes" id="UP000185860">
    <property type="component" value="Unassembled WGS sequence"/>
</dbReference>
<dbReference type="SUPFAM" id="SSF53448">
    <property type="entry name" value="Nucleotide-diphospho-sugar transferases"/>
    <property type="match status" value="1"/>
</dbReference>
<accession>A0A1U7IKK9</accession>
<evidence type="ECO:0000313" key="3">
    <source>
        <dbReference type="EMBL" id="OKH37794.1"/>
    </source>
</evidence>
<dbReference type="OrthoDB" id="153025at2"/>
<dbReference type="InterPro" id="IPR050256">
    <property type="entry name" value="Glycosyltransferase_2"/>
</dbReference>
<evidence type="ECO:0000259" key="2">
    <source>
        <dbReference type="Pfam" id="PF00535"/>
    </source>
</evidence>
<gene>
    <name evidence="3" type="ORF">NIES2119_11555</name>
</gene>
<protein>
    <recommendedName>
        <fullName evidence="2">Glycosyltransferase 2-like domain-containing protein</fullName>
    </recommendedName>
</protein>
<reference evidence="3 4" key="1">
    <citation type="submission" date="2016-11" db="EMBL/GenBank/DDBJ databases">
        <title>Draft Genome Sequences of Nine Cyanobacterial Strains from Diverse Habitats.</title>
        <authorList>
            <person name="Zhu T."/>
            <person name="Hou S."/>
            <person name="Lu X."/>
            <person name="Hess W.R."/>
        </authorList>
    </citation>
    <scope>NUCLEOTIDE SEQUENCE [LARGE SCALE GENOMIC DNA]</scope>
    <source>
        <strain evidence="3 4">IAM M-71</strain>
    </source>
</reference>
<dbReference type="CDD" id="cd00761">
    <property type="entry name" value="Glyco_tranf_GTA_type"/>
    <property type="match status" value="1"/>
</dbReference>
<dbReference type="Gene3D" id="3.90.550.10">
    <property type="entry name" value="Spore Coat Polysaccharide Biosynthesis Protein SpsA, Chain A"/>
    <property type="match status" value="1"/>
</dbReference>
<name>A0A1U7IKK9_9CYAN</name>
<comment type="caution">
    <text evidence="3">The sequence shown here is derived from an EMBL/GenBank/DDBJ whole genome shotgun (WGS) entry which is preliminary data.</text>
</comment>
<dbReference type="InterPro" id="IPR029044">
    <property type="entry name" value="Nucleotide-diphossugar_trans"/>
</dbReference>
<evidence type="ECO:0000256" key="1">
    <source>
        <dbReference type="SAM" id="Phobius"/>
    </source>
</evidence>
<keyword evidence="1" id="KW-0812">Transmembrane</keyword>
<feature type="domain" description="Glycosyltransferase 2-like" evidence="2">
    <location>
        <begin position="28"/>
        <end position="183"/>
    </location>
</feature>
<keyword evidence="1" id="KW-0472">Membrane</keyword>
<dbReference type="InterPro" id="IPR001173">
    <property type="entry name" value="Glyco_trans_2-like"/>
</dbReference>
<sequence length="335" mass="38160">MSQIEVTEKAKLPNFSIIIETENLASAELEGLYRSLDSIASQDLSPELAKEVLILESGDVPEEMMEQLKKKYPWLSIRRISADVDYYAAKMKGVSLTTGEVIILADSDCVYQQNWLRNLLTPFIEDNNVNVVAGETRTSAKGAYGLAIALTYIFPPFSRSNNLEKTQYYFCNNVAFRRSFLSKYPIPVDLPIYRGNCVIHANSFIKQGETIWKQPKSRAYHAAPNGGAHFFWRFLLYGYDALRIYRLKRENQTSWQPISDLLISVALGLFKVLVAGKRLVILAIENPRYLLNLPIAIFIALTSLLLYFVGLVISYFKPNYFLSKEGKVEVNWEHS</sequence>
<dbReference type="EMBL" id="MRCE01000010">
    <property type="protein sequence ID" value="OKH37794.1"/>
    <property type="molecule type" value="Genomic_DNA"/>
</dbReference>
<dbReference type="STRING" id="454136.NIES2119_11555"/>
<organism evidence="3 4">
    <name type="scientific">[Phormidium ambiguum] IAM M-71</name>
    <dbReference type="NCBI Taxonomy" id="454136"/>
    <lineage>
        <taxon>Bacteria</taxon>
        <taxon>Bacillati</taxon>
        <taxon>Cyanobacteriota</taxon>
        <taxon>Cyanophyceae</taxon>
        <taxon>Oscillatoriophycideae</taxon>
        <taxon>Aerosakkonematales</taxon>
        <taxon>Aerosakkonemataceae</taxon>
        <taxon>Floridanema</taxon>
    </lineage>
</organism>
<feature type="transmembrane region" description="Helical" evidence="1">
    <location>
        <begin position="261"/>
        <end position="281"/>
    </location>
</feature>